<name>F0WTH9_9STRA</name>
<reference evidence="1" key="1">
    <citation type="journal article" date="2011" name="PLoS Biol.">
        <title>Gene gain and loss during evolution of obligate parasitism in the white rust pathogen of Arabidopsis thaliana.</title>
        <authorList>
            <person name="Kemen E."/>
            <person name="Gardiner A."/>
            <person name="Schultz-Larsen T."/>
            <person name="Kemen A.C."/>
            <person name="Balmuth A.L."/>
            <person name="Robert-Seilaniantz A."/>
            <person name="Bailey K."/>
            <person name="Holub E."/>
            <person name="Studholme D.J."/>
            <person name="Maclean D."/>
            <person name="Jones J.D."/>
        </authorList>
    </citation>
    <scope>NUCLEOTIDE SEQUENCE</scope>
</reference>
<accession>F0WTH9</accession>
<proteinExistence type="predicted"/>
<evidence type="ECO:0000313" key="1">
    <source>
        <dbReference type="EMBL" id="CCA24670.1"/>
    </source>
</evidence>
<organism evidence="1">
    <name type="scientific">Albugo laibachii Nc14</name>
    <dbReference type="NCBI Taxonomy" id="890382"/>
    <lineage>
        <taxon>Eukaryota</taxon>
        <taxon>Sar</taxon>
        <taxon>Stramenopiles</taxon>
        <taxon>Oomycota</taxon>
        <taxon>Peronosporomycetes</taxon>
        <taxon>Albuginales</taxon>
        <taxon>Albuginaceae</taxon>
        <taxon>Albugo</taxon>
    </lineage>
</organism>
<sequence>MIMSKILIIWEYEFKESIHIQACCIGSTMWSVNRKIMRKEALFDSSIAVCLSKVMKESIEELEARHSIYTRM</sequence>
<reference evidence="1" key="2">
    <citation type="submission" date="2011-02" db="EMBL/GenBank/DDBJ databases">
        <authorList>
            <person name="MacLean D."/>
        </authorList>
    </citation>
    <scope>NUCLEOTIDE SEQUENCE</scope>
</reference>
<dbReference type="EMBL" id="FR824297">
    <property type="protein sequence ID" value="CCA24670.1"/>
    <property type="molecule type" value="Genomic_DNA"/>
</dbReference>
<dbReference type="AlphaFoldDB" id="F0WTH9"/>
<gene>
    <name evidence="1" type="primary">AlNc14C252G9659</name>
    <name evidence="1" type="ORF">ALNC14_108140</name>
</gene>
<protein>
    <submittedName>
        <fullName evidence="1">AlNc14C252G9659 protein</fullName>
    </submittedName>
</protein>
<dbReference type="HOGENOM" id="CLU_2727505_0_0_1"/>